<proteinExistence type="predicted"/>
<keyword evidence="1" id="KW-0805">Transcription regulation</keyword>
<evidence type="ECO:0000259" key="4">
    <source>
        <dbReference type="PROSITE" id="PS51118"/>
    </source>
</evidence>
<dbReference type="Gene3D" id="1.10.10.10">
    <property type="entry name" value="Winged helix-like DNA-binding domain superfamily/Winged helix DNA-binding domain"/>
    <property type="match status" value="1"/>
</dbReference>
<dbReference type="SUPFAM" id="SSF46785">
    <property type="entry name" value="Winged helix' DNA-binding domain"/>
    <property type="match status" value="1"/>
</dbReference>
<dbReference type="Pfam" id="PF01638">
    <property type="entry name" value="HxlR"/>
    <property type="match status" value="1"/>
</dbReference>
<protein>
    <submittedName>
        <fullName evidence="5">Transcriptional regulator, HxlR family</fullName>
    </submittedName>
</protein>
<gene>
    <name evidence="5" type="ORF">BD94_4059</name>
</gene>
<sequence length="124" mass="14306">MGKIKETSTNNINKQYIIECDTPYAISQIGGRWKLLILCQLEGGKKRFGELHKSICNITERMLTTQLRELEKSSIIKRTVYAEVPPRVEYEYTEMGLELVPILKQLGCWGARIRKIAKEESSEE</sequence>
<keyword evidence="2" id="KW-0238">DNA-binding</keyword>
<evidence type="ECO:0000313" key="5">
    <source>
        <dbReference type="EMBL" id="AIL47834.1"/>
    </source>
</evidence>
<dbReference type="Proteomes" id="UP000028933">
    <property type="component" value="Chromosome"/>
</dbReference>
<evidence type="ECO:0000313" key="6">
    <source>
        <dbReference type="Proteomes" id="UP000028933"/>
    </source>
</evidence>
<dbReference type="RefSeq" id="WP_009090030.1">
    <property type="nucleotide sequence ID" value="NZ_CP007547.1"/>
</dbReference>
<dbReference type="InterPro" id="IPR036388">
    <property type="entry name" value="WH-like_DNA-bd_sf"/>
</dbReference>
<reference evidence="5" key="2">
    <citation type="journal article" date="2015" name="Genome Biol. Evol.">
        <title>Complete Genome Sequence and Transcriptomic Analysis of the Novel Pathogen Elizabethkingia anophelis in Response to Oxidative Stress.</title>
        <authorList>
            <person name="Li Y."/>
            <person name="Liu Y."/>
            <person name="Chew S.C."/>
            <person name="Tay M."/>
            <person name="Salido M.M."/>
            <person name="Teo J."/>
            <person name="Lauro F.M."/>
            <person name="Givskov M."/>
            <person name="Yang L."/>
        </authorList>
    </citation>
    <scope>NUCLEOTIDE SEQUENCE</scope>
    <source>
        <strain evidence="5">NUHP1</strain>
    </source>
</reference>
<dbReference type="eggNOG" id="COG1733">
    <property type="taxonomic scope" value="Bacteria"/>
</dbReference>
<dbReference type="GO" id="GO:0003677">
    <property type="term" value="F:DNA binding"/>
    <property type="evidence" value="ECO:0007669"/>
    <property type="project" value="UniProtKB-KW"/>
</dbReference>
<evidence type="ECO:0000256" key="3">
    <source>
        <dbReference type="ARBA" id="ARBA00023163"/>
    </source>
</evidence>
<organism evidence="5 6">
    <name type="scientific">Elizabethkingia anophelis NUHP1</name>
    <dbReference type="NCBI Taxonomy" id="1338011"/>
    <lineage>
        <taxon>Bacteria</taxon>
        <taxon>Pseudomonadati</taxon>
        <taxon>Bacteroidota</taxon>
        <taxon>Flavobacteriia</taxon>
        <taxon>Flavobacteriales</taxon>
        <taxon>Weeksellaceae</taxon>
        <taxon>Elizabethkingia</taxon>
    </lineage>
</organism>
<dbReference type="PROSITE" id="PS51118">
    <property type="entry name" value="HTH_HXLR"/>
    <property type="match status" value="1"/>
</dbReference>
<accession>A0A077ENQ2</accession>
<dbReference type="KEGG" id="eao:BD94_4059"/>
<name>A0A077ENQ2_9FLAO</name>
<feature type="domain" description="HTH hxlR-type" evidence="4">
    <location>
        <begin position="20"/>
        <end position="118"/>
    </location>
</feature>
<dbReference type="PANTHER" id="PTHR33204:SF29">
    <property type="entry name" value="TRANSCRIPTIONAL REGULATOR"/>
    <property type="match status" value="1"/>
</dbReference>
<dbReference type="InterPro" id="IPR036390">
    <property type="entry name" value="WH_DNA-bd_sf"/>
</dbReference>
<keyword evidence="3" id="KW-0804">Transcription</keyword>
<dbReference type="STRING" id="1338011.BD94_4059"/>
<dbReference type="InterPro" id="IPR002577">
    <property type="entry name" value="HTH_HxlR"/>
</dbReference>
<dbReference type="PANTHER" id="PTHR33204">
    <property type="entry name" value="TRANSCRIPTIONAL REGULATOR, MARR FAMILY"/>
    <property type="match status" value="1"/>
</dbReference>
<evidence type="ECO:0000256" key="2">
    <source>
        <dbReference type="ARBA" id="ARBA00023125"/>
    </source>
</evidence>
<reference evidence="5" key="1">
    <citation type="journal article" date="2013" name="Lancet">
        <title>First case of E anophelis outbreak in an intensive-care unit.</title>
        <authorList>
            <person name="Teo J."/>
            <person name="Tan S.Y."/>
            <person name="Tay M."/>
            <person name="Ding Y."/>
            <person name="Kjelleberg S."/>
            <person name="Givskov M."/>
            <person name="Lin R.T."/>
            <person name="Yang L."/>
        </authorList>
    </citation>
    <scope>NUCLEOTIDE SEQUENCE [LARGE SCALE GENOMIC DNA]</scope>
    <source>
        <strain evidence="5">NUHP1</strain>
    </source>
</reference>
<dbReference type="AlphaFoldDB" id="A0A077ENQ2"/>
<dbReference type="EMBL" id="CP007547">
    <property type="protein sequence ID" value="AIL47834.1"/>
    <property type="molecule type" value="Genomic_DNA"/>
</dbReference>
<dbReference type="GeneID" id="56685074"/>
<dbReference type="HOGENOM" id="CLU_111585_5_2_10"/>
<evidence type="ECO:0000256" key="1">
    <source>
        <dbReference type="ARBA" id="ARBA00023015"/>
    </source>
</evidence>